<evidence type="ECO:0000313" key="3">
    <source>
        <dbReference type="Proteomes" id="UP001155241"/>
    </source>
</evidence>
<name>A0A9X2FDR4_9BACT</name>
<feature type="chain" id="PRO_5040831323" evidence="1">
    <location>
        <begin position="25"/>
        <end position="586"/>
    </location>
</feature>
<comment type="caution">
    <text evidence="2">The sequence shown here is derived from an EMBL/GenBank/DDBJ whole genome shotgun (WGS) entry which is preliminary data.</text>
</comment>
<evidence type="ECO:0000256" key="1">
    <source>
        <dbReference type="SAM" id="SignalP"/>
    </source>
</evidence>
<gene>
    <name evidence="2" type="ORF">NG895_25185</name>
</gene>
<feature type="signal peptide" evidence="1">
    <location>
        <begin position="1"/>
        <end position="24"/>
    </location>
</feature>
<accession>A0A9X2FDR4</accession>
<sequence>MLPTRLLLVTALLSIAASASRVQAGGGPENVLVVINQNSESSKTIANYYIRKRNIPANCVLYLNWKGGQGNTPAGRFRDQILKPIIETIEQRHLAGQIEYVVYSSAFPYSVDFREEFKDEKLPKQFRPIASLTGATYLWVYALTKNPAMCMPTVNWYVTPEARKNQTSCVNCKEVVTNGFRAQQYWTKKGEQSSEAKNGQTYFLSTMLGVTAQGGNTVDEVVSYLSRSSVVDAAHPAGTFYFVKNGDVRSKTRDKCYQQVCDQLKAEGAEAVVLNGTGPPATSGAIGIMLGTARFSIDASETSLVPGAICDHFTSFGGRFSQSGQTTLATWLRAGAAGSSGTVTEPYAIQAKFPLPSMHLHYWRGTSLGEAFYQSVSGPYQLLVVGDPLCQPFARPPKVELEGIKPGQQLSGVVEIKPKVTPQPGTEAGMAELYLDGRLLARYPHQISAPLKTAGIAPGHHELRLVVSTDDSIGYRGRTIVPVVVQHPDAPVEEVTIKVEPTPAVPAEQPVRVTVSGPEEAKGIEILQNQRRVGFVSGSSGSVEIDSKLLGRGPVGLTAQLVDAKKTTSDNVEAGTRSKTCWVLIQ</sequence>
<dbReference type="Proteomes" id="UP001155241">
    <property type="component" value="Unassembled WGS sequence"/>
</dbReference>
<keyword evidence="1" id="KW-0732">Signal</keyword>
<dbReference type="InterPro" id="IPR022265">
    <property type="entry name" value="CHP03790"/>
</dbReference>
<dbReference type="AlphaFoldDB" id="A0A9X2FDR4"/>
<evidence type="ECO:0000313" key="2">
    <source>
        <dbReference type="EMBL" id="MCO6047207.1"/>
    </source>
</evidence>
<reference evidence="2" key="1">
    <citation type="submission" date="2022-06" db="EMBL/GenBank/DDBJ databases">
        <title>Aeoliella straminimaris, a novel planctomycete from sediments.</title>
        <authorList>
            <person name="Vitorino I.R."/>
            <person name="Lage O.M."/>
        </authorList>
    </citation>
    <scope>NUCLEOTIDE SEQUENCE</scope>
    <source>
        <strain evidence="2">ICT_H6.2</strain>
    </source>
</reference>
<keyword evidence="3" id="KW-1185">Reference proteome</keyword>
<dbReference type="NCBIfam" id="TIGR03790">
    <property type="entry name" value="TIGR03790 family protein"/>
    <property type="match status" value="1"/>
</dbReference>
<organism evidence="2 3">
    <name type="scientific">Aeoliella straminimaris</name>
    <dbReference type="NCBI Taxonomy" id="2954799"/>
    <lineage>
        <taxon>Bacteria</taxon>
        <taxon>Pseudomonadati</taxon>
        <taxon>Planctomycetota</taxon>
        <taxon>Planctomycetia</taxon>
        <taxon>Pirellulales</taxon>
        <taxon>Lacipirellulaceae</taxon>
        <taxon>Aeoliella</taxon>
    </lineage>
</organism>
<dbReference type="EMBL" id="JAMXLR010000090">
    <property type="protein sequence ID" value="MCO6047207.1"/>
    <property type="molecule type" value="Genomic_DNA"/>
</dbReference>
<dbReference type="RefSeq" id="WP_252855319.1">
    <property type="nucleotide sequence ID" value="NZ_JAMXLR010000090.1"/>
</dbReference>
<proteinExistence type="predicted"/>
<protein>
    <submittedName>
        <fullName evidence="2">TIGR03790 family protein</fullName>
    </submittedName>
</protein>